<feature type="compositionally biased region" description="Basic and acidic residues" evidence="6">
    <location>
        <begin position="134"/>
        <end position="155"/>
    </location>
</feature>
<keyword evidence="2 7" id="KW-0812">Transmembrane</keyword>
<sequence length="973" mass="112979">MENEQHKYYELRSRSRSRSETPQIISRTVIENDAADHHYELRSISRDRSVTPGEVSSSRRSSSRSLSSSVVKARNKTMDVISEQTDDTLVDNNLDVPSKSSEKQEIVTKSSRKMERRSERQRIKKQMIANGQIDIKDDSSDAKSETKESKRESVTPKRIITSDYSSEEGDRDDVPNRVGSAYEFYKQHGEYWNKFPKTDYTYSQASTCRYEVAPGVMAIPNMSRRSLHSDNSFLGVEASNSQSNSQSSKDSYNENSSNMDEIHRDLSDMVPQLLPHIRGSDTAGQSIIYKRTHVEQYTTRREFVYDSSKDNQINERYESWANPLLNSHKTNCYRSAVSADSDAELDEAIVSNHKYYLKNTQRLSKFTSLTSILFLKLFHFLTFGQFKKREYSATSHYYRRYEGTKWSRFRRQIDIAMQYIYLLFVKIVLLDSWLLSRASNIRERAQGRRTKILWLILLPLFLIIGAYIAYKHTFTCLDYLRNVRKSVSETANNVVDFPFIDNEILYKYLLSLKDVSFSNLGTVNVSLPSLPTFGWDLAAYNREEGSNCFSRAWTRGNLQSMLCCLPLTPGCWFLPYILSAIPLSIKQMLSQLSQVREERKIVQSYPQDDLKTNQELWNIVNHLISRVQRLETTKVEQSEHLLNITQVLEELQHSDSNIWKHYDDKLLNLEQVLEDQNRKKENCKTEEFNHIKIGFQRLKRLYTQLKSCCDTTLRTMSDESIQKQTDQIFAGYFGNSFSKEDVARIFKTMNNKLQQEDMKKSTEVKASENYINKRSNLDNDEIRKMILGILKVYDADKTGRVDYALESAGGQVISIRCTQQYSVNTRVFHIVGLIPYNSDINDPRTVIQGNDLQPGMCWAFQDFPGYLLIKLRSQIYVTGFTIEHASRLNLPNGEMKSAPKKFNVWGLKAENDLEPVLFGEYEFSDSHENLQYFPVQNASVKTPYEYVELRIHSNHGQLEYTCLYRFRIHGNLA</sequence>
<evidence type="ECO:0000256" key="3">
    <source>
        <dbReference type="ARBA" id="ARBA00022989"/>
    </source>
</evidence>
<dbReference type="GO" id="GO:0034993">
    <property type="term" value="C:meiotic nuclear membrane microtubule tethering complex"/>
    <property type="evidence" value="ECO:0007669"/>
    <property type="project" value="TreeGrafter"/>
</dbReference>
<evidence type="ECO:0000256" key="2">
    <source>
        <dbReference type="ARBA" id="ARBA00022692"/>
    </source>
</evidence>
<evidence type="ECO:0000313" key="9">
    <source>
        <dbReference type="Proteomes" id="UP000695007"/>
    </source>
</evidence>
<dbReference type="InterPro" id="IPR012919">
    <property type="entry name" value="SUN_dom"/>
</dbReference>
<dbReference type="Proteomes" id="UP000695007">
    <property type="component" value="Unplaced"/>
</dbReference>
<evidence type="ECO:0000259" key="8">
    <source>
        <dbReference type="PROSITE" id="PS51469"/>
    </source>
</evidence>
<feature type="transmembrane region" description="Helical" evidence="7">
    <location>
        <begin position="452"/>
        <end position="470"/>
    </location>
</feature>
<keyword evidence="3 7" id="KW-1133">Transmembrane helix</keyword>
<dbReference type="AlphaFoldDB" id="A0AAJ6YWB7"/>
<dbReference type="GO" id="GO:0043495">
    <property type="term" value="F:protein-membrane adaptor activity"/>
    <property type="evidence" value="ECO:0007669"/>
    <property type="project" value="TreeGrafter"/>
</dbReference>
<feature type="compositionally biased region" description="Low complexity" evidence="6">
    <location>
        <begin position="239"/>
        <end position="248"/>
    </location>
</feature>
<feature type="compositionally biased region" description="Low complexity" evidence="6">
    <location>
        <begin position="55"/>
        <end position="71"/>
    </location>
</feature>
<keyword evidence="9" id="KW-1185">Reference proteome</keyword>
<proteinExistence type="predicted"/>
<keyword evidence="4" id="KW-0175">Coiled coil</keyword>
<feature type="region of interest" description="Disordered" evidence="6">
    <location>
        <begin position="1"/>
        <end position="175"/>
    </location>
</feature>
<feature type="compositionally biased region" description="Polar residues" evidence="6">
    <location>
        <begin position="249"/>
        <end position="258"/>
    </location>
</feature>
<dbReference type="PANTHER" id="PTHR12911:SF8">
    <property type="entry name" value="KLAROID PROTEIN-RELATED"/>
    <property type="match status" value="1"/>
</dbReference>
<organism evidence="9 10">
    <name type="scientific">Ceratosolen solmsi marchali</name>
    <dbReference type="NCBI Taxonomy" id="326594"/>
    <lineage>
        <taxon>Eukaryota</taxon>
        <taxon>Metazoa</taxon>
        <taxon>Ecdysozoa</taxon>
        <taxon>Arthropoda</taxon>
        <taxon>Hexapoda</taxon>
        <taxon>Insecta</taxon>
        <taxon>Pterygota</taxon>
        <taxon>Neoptera</taxon>
        <taxon>Endopterygota</taxon>
        <taxon>Hymenoptera</taxon>
        <taxon>Apocrita</taxon>
        <taxon>Proctotrupomorpha</taxon>
        <taxon>Chalcidoidea</taxon>
        <taxon>Agaonidae</taxon>
        <taxon>Agaoninae</taxon>
        <taxon>Ceratosolen</taxon>
    </lineage>
</organism>
<evidence type="ECO:0000313" key="10">
    <source>
        <dbReference type="RefSeq" id="XP_011505637.1"/>
    </source>
</evidence>
<dbReference type="GeneID" id="105368334"/>
<evidence type="ECO:0000256" key="5">
    <source>
        <dbReference type="ARBA" id="ARBA00023136"/>
    </source>
</evidence>
<reference evidence="10" key="1">
    <citation type="submission" date="2025-08" db="UniProtKB">
        <authorList>
            <consortium name="RefSeq"/>
        </authorList>
    </citation>
    <scope>IDENTIFICATION</scope>
</reference>
<dbReference type="PROSITE" id="PS51469">
    <property type="entry name" value="SUN"/>
    <property type="match status" value="1"/>
</dbReference>
<feature type="compositionally biased region" description="Basic and acidic residues" evidence="6">
    <location>
        <begin position="34"/>
        <end position="49"/>
    </location>
</feature>
<gene>
    <name evidence="10" type="primary">LOC105368334</name>
</gene>
<keyword evidence="5 7" id="KW-0472">Membrane</keyword>
<feature type="region of interest" description="Disordered" evidence="6">
    <location>
        <begin position="235"/>
        <end position="258"/>
    </location>
</feature>
<evidence type="ECO:0000256" key="1">
    <source>
        <dbReference type="ARBA" id="ARBA00004370"/>
    </source>
</evidence>
<dbReference type="Pfam" id="PF07738">
    <property type="entry name" value="Sad1_UNC"/>
    <property type="match status" value="1"/>
</dbReference>
<feature type="compositionally biased region" description="Basic and acidic residues" evidence="6">
    <location>
        <begin position="100"/>
        <end position="121"/>
    </location>
</feature>
<dbReference type="FunFam" id="2.60.120.260:FF:000009">
    <property type="entry name" value="SUN domain-containing protein 1 isoform X1"/>
    <property type="match status" value="1"/>
</dbReference>
<name>A0AAJ6YWB7_9HYME</name>
<dbReference type="KEGG" id="csol:105368334"/>
<dbReference type="Gene3D" id="2.60.120.260">
    <property type="entry name" value="Galactose-binding domain-like"/>
    <property type="match status" value="1"/>
</dbReference>
<feature type="transmembrane region" description="Helical" evidence="7">
    <location>
        <begin position="419"/>
        <end position="440"/>
    </location>
</feature>
<accession>A0AAJ6YWB7</accession>
<dbReference type="InterPro" id="IPR045119">
    <property type="entry name" value="SUN1-5"/>
</dbReference>
<evidence type="ECO:0000256" key="6">
    <source>
        <dbReference type="SAM" id="MobiDB-lite"/>
    </source>
</evidence>
<protein>
    <submittedName>
        <fullName evidence="10">Uncharacterized protein LOC105368334</fullName>
    </submittedName>
</protein>
<evidence type="ECO:0000256" key="7">
    <source>
        <dbReference type="SAM" id="Phobius"/>
    </source>
</evidence>
<dbReference type="PANTHER" id="PTHR12911">
    <property type="entry name" value="SAD1/UNC-84-LIKE PROTEIN-RELATED"/>
    <property type="match status" value="1"/>
</dbReference>
<feature type="domain" description="SUN" evidence="8">
    <location>
        <begin position="809"/>
        <end position="973"/>
    </location>
</feature>
<feature type="compositionally biased region" description="Basic and acidic residues" evidence="6">
    <location>
        <begin position="1"/>
        <end position="19"/>
    </location>
</feature>
<dbReference type="RefSeq" id="XP_011505637.1">
    <property type="nucleotide sequence ID" value="XM_011507335.1"/>
</dbReference>
<comment type="subcellular location">
    <subcellularLocation>
        <location evidence="1">Membrane</location>
    </subcellularLocation>
</comment>
<evidence type="ECO:0000256" key="4">
    <source>
        <dbReference type="ARBA" id="ARBA00023054"/>
    </source>
</evidence>